<dbReference type="SUPFAM" id="SSF50494">
    <property type="entry name" value="Trypsin-like serine proteases"/>
    <property type="match status" value="1"/>
</dbReference>
<dbReference type="Proteomes" id="UP001218071">
    <property type="component" value="Chromosome"/>
</dbReference>
<proteinExistence type="predicted"/>
<dbReference type="RefSeq" id="WP_157034402.1">
    <property type="nucleotide sequence ID" value="NZ_CBYN010000013.1"/>
</dbReference>
<evidence type="ECO:0000256" key="1">
    <source>
        <dbReference type="SAM" id="MobiDB-lite"/>
    </source>
</evidence>
<name>A0ABY7UKV3_9CORY</name>
<reference evidence="3 4" key="1">
    <citation type="submission" date="2020-10" db="EMBL/GenBank/DDBJ databases">
        <title>Complete genome sequence of Corynebacterium jeddahense DSM 45997, type strain of Corynebacterium jeddahense.</title>
        <authorList>
            <person name="Busche T."/>
            <person name="Kalinowski J."/>
            <person name="Ruckert C."/>
        </authorList>
    </citation>
    <scope>NUCLEOTIDE SEQUENCE [LARGE SCALE GENOMIC DNA]</scope>
    <source>
        <strain evidence="3 4">DSM 45997</strain>
    </source>
</reference>
<protein>
    <recommendedName>
        <fullName evidence="5">Secreted protein</fullName>
    </recommendedName>
</protein>
<evidence type="ECO:0008006" key="5">
    <source>
        <dbReference type="Google" id="ProtNLM"/>
    </source>
</evidence>
<gene>
    <name evidence="3" type="ORF">CJEDD_02710</name>
</gene>
<dbReference type="EMBL" id="CP063194">
    <property type="protein sequence ID" value="WCZ38163.1"/>
    <property type="molecule type" value="Genomic_DNA"/>
</dbReference>
<accession>A0ABY7UKV3</accession>
<feature type="region of interest" description="Disordered" evidence="1">
    <location>
        <begin position="26"/>
        <end position="45"/>
    </location>
</feature>
<feature type="signal peptide" evidence="2">
    <location>
        <begin position="1"/>
        <end position="22"/>
    </location>
</feature>
<feature type="compositionally biased region" description="Low complexity" evidence="1">
    <location>
        <begin position="26"/>
        <end position="44"/>
    </location>
</feature>
<feature type="chain" id="PRO_5046919823" description="Secreted protein" evidence="2">
    <location>
        <begin position="23"/>
        <end position="296"/>
    </location>
</feature>
<dbReference type="Gene3D" id="2.40.10.10">
    <property type="entry name" value="Trypsin-like serine proteases"/>
    <property type="match status" value="1"/>
</dbReference>
<evidence type="ECO:0000256" key="2">
    <source>
        <dbReference type="SAM" id="SignalP"/>
    </source>
</evidence>
<evidence type="ECO:0000313" key="3">
    <source>
        <dbReference type="EMBL" id="WCZ38163.1"/>
    </source>
</evidence>
<dbReference type="InterPro" id="IPR043504">
    <property type="entry name" value="Peptidase_S1_PA_chymotrypsin"/>
</dbReference>
<keyword evidence="2" id="KW-0732">Signal</keyword>
<keyword evidence="4" id="KW-1185">Reference proteome</keyword>
<sequence length="296" mass="30388">MLRRLCLTTAAALTLTAAPAIAAETQPAAPTTAPQAPTAPTVTQGDTIKVGGANTCTIGFNDPGQHVSYTAAHCGASGARVESDTPGGGRATGVFFPSKDYRKPLSGNDWGVIIWDEAVTVGPNKYTGNTVIDGADLAAGDQLCMYGVTSKHPLCGTYVSNLGNNVYWDGPGGRPGDSGGPVWAPGKGFVAIYTGSSEVTNTVTGDRAKLNRGSKPAEGREVTENEERDFIGSRLPKRVTVVPVTMTPASDASHAQSSEGGKVAFWIALAVGLALAAPAILRQLPPELVEALTSAP</sequence>
<dbReference type="InterPro" id="IPR009003">
    <property type="entry name" value="Peptidase_S1_PA"/>
</dbReference>
<evidence type="ECO:0000313" key="4">
    <source>
        <dbReference type="Proteomes" id="UP001218071"/>
    </source>
</evidence>
<organism evidence="3 4">
    <name type="scientific">Corynebacterium jeddahense</name>
    <dbReference type="NCBI Taxonomy" id="1414719"/>
    <lineage>
        <taxon>Bacteria</taxon>
        <taxon>Bacillati</taxon>
        <taxon>Actinomycetota</taxon>
        <taxon>Actinomycetes</taxon>
        <taxon>Mycobacteriales</taxon>
        <taxon>Corynebacteriaceae</taxon>
        <taxon>Corynebacterium</taxon>
    </lineage>
</organism>